<dbReference type="Pfam" id="PF03237">
    <property type="entry name" value="Terminase_6N"/>
    <property type="match status" value="1"/>
</dbReference>
<dbReference type="InterPro" id="IPR006437">
    <property type="entry name" value="Phage_terminase_lsu"/>
</dbReference>
<evidence type="ECO:0000313" key="4">
    <source>
        <dbReference type="Proteomes" id="UP000003340"/>
    </source>
</evidence>
<reference evidence="3 4" key="1">
    <citation type="submission" date="2009-01" db="EMBL/GenBank/DDBJ databases">
        <authorList>
            <person name="Fulton L."/>
            <person name="Clifton S."/>
            <person name="Fulton B."/>
            <person name="Xu J."/>
            <person name="Minx P."/>
            <person name="Pepin K.H."/>
            <person name="Johnson M."/>
            <person name="Bhonagiri V."/>
            <person name="Nash W.E."/>
            <person name="Mardis E.R."/>
            <person name="Wilson R.K."/>
        </authorList>
    </citation>
    <scope>NUCLEOTIDE SEQUENCE [LARGE SCALE GENOMIC DNA]</scope>
    <source>
        <strain evidence="3 4">DSM 5476</strain>
    </source>
</reference>
<keyword evidence="4" id="KW-1185">Reference proteome</keyword>
<dbReference type="STRING" id="537013.CLOSTMETH_01225"/>
<dbReference type="PANTHER" id="PTHR39184:SF1">
    <property type="entry name" value="PBSX PHAGE TERMINASE LARGE SUBUNIT"/>
    <property type="match status" value="1"/>
</dbReference>
<dbReference type="NCBIfam" id="TIGR01547">
    <property type="entry name" value="phage_term_2"/>
    <property type="match status" value="1"/>
</dbReference>
<dbReference type="Pfam" id="PF17289">
    <property type="entry name" value="Terminase_6C"/>
    <property type="match status" value="1"/>
</dbReference>
<reference evidence="3 4" key="2">
    <citation type="submission" date="2009-02" db="EMBL/GenBank/DDBJ databases">
        <title>Draft genome sequence of Clostridium methylpentosum (DSM 5476).</title>
        <authorList>
            <person name="Sudarsanam P."/>
            <person name="Ley R."/>
            <person name="Guruge J."/>
            <person name="Turnbaugh P.J."/>
            <person name="Mahowald M."/>
            <person name="Liep D."/>
            <person name="Gordon J."/>
        </authorList>
    </citation>
    <scope>NUCLEOTIDE SEQUENCE [LARGE SCALE GENOMIC DNA]</scope>
    <source>
        <strain evidence="3 4">DSM 5476</strain>
    </source>
</reference>
<dbReference type="PANTHER" id="PTHR39184">
    <property type="match status" value="1"/>
</dbReference>
<dbReference type="Gene3D" id="3.40.50.300">
    <property type="entry name" value="P-loop containing nucleotide triphosphate hydrolases"/>
    <property type="match status" value="1"/>
</dbReference>
<organism evidence="3 4">
    <name type="scientific">[Clostridium] methylpentosum DSM 5476</name>
    <dbReference type="NCBI Taxonomy" id="537013"/>
    <lineage>
        <taxon>Bacteria</taxon>
        <taxon>Bacillati</taxon>
        <taxon>Bacillota</taxon>
        <taxon>Clostridia</taxon>
        <taxon>Eubacteriales</taxon>
        <taxon>Oscillospiraceae</taxon>
        <taxon>Oscillospiraceae incertae sedis</taxon>
    </lineage>
</organism>
<feature type="domain" description="Terminase large subunit gp17-like C-terminal" evidence="2">
    <location>
        <begin position="322"/>
        <end position="398"/>
    </location>
</feature>
<dbReference type="AlphaFoldDB" id="C0EBK7"/>
<evidence type="ECO:0000256" key="1">
    <source>
        <dbReference type="ARBA" id="ARBA00022612"/>
    </source>
</evidence>
<evidence type="ECO:0000259" key="2">
    <source>
        <dbReference type="Pfam" id="PF17289"/>
    </source>
</evidence>
<gene>
    <name evidence="3" type="ORF">CLOSTMETH_01225</name>
</gene>
<evidence type="ECO:0000313" key="3">
    <source>
        <dbReference type="EMBL" id="EEG31125.1"/>
    </source>
</evidence>
<name>C0EBK7_9FIRM</name>
<dbReference type="InterPro" id="IPR052380">
    <property type="entry name" value="Viral_DNA_packaging_terminase"/>
</dbReference>
<protein>
    <submittedName>
        <fullName evidence="3">Phage terminase, large subunit, PBSX family</fullName>
    </submittedName>
</protein>
<dbReference type="Proteomes" id="UP000003340">
    <property type="component" value="Unassembled WGS sequence"/>
</dbReference>
<dbReference type="HOGENOM" id="CLU_042013_1_0_9"/>
<dbReference type="InterPro" id="IPR027417">
    <property type="entry name" value="P-loop_NTPase"/>
</dbReference>
<sequence length="424" mass="48948">MGKFKRFSQKQKLLLSWWCNNSSYRDKTAIICDGAVRSGKTSCMSLSFVLWAFTRFDGEVFGLCGKTILSLRRNVVAPLLPVLRSLGYSCEEKISGNYLDLRLRGKRNRFYLFGGKDEGSAALIQGVTLAGVLCDEVALMPRSFVEQAIARCSVAGSKLWFNCNPEHPFHWFYLEWIQKAEEKNALHLHFRMEDNPSLSPALRRRYETLYSGAFYERFVLGHWTAQSGQVYPMFDPARHVVRELPDRFDSYYISCDYGITNPASFGLWGCNQKWYRIDEYYFDSRREQARRTDEEYYAELERLAGGREIRAVIADPSASSWIECIRRHGKFRVIPANNDVQRGISLVSDALREGKLLFSDQCADSIREFSLYCWEENSGGDRVKKQDDHAMDDIRYFVSQMADQGEEFFVLSIPRGASRNKEVL</sequence>
<dbReference type="InterPro" id="IPR035421">
    <property type="entry name" value="Terminase_6C"/>
</dbReference>
<proteinExistence type="predicted"/>
<dbReference type="eggNOG" id="COG1783">
    <property type="taxonomic scope" value="Bacteria"/>
</dbReference>
<dbReference type="Gene3D" id="3.30.420.280">
    <property type="match status" value="1"/>
</dbReference>
<accession>C0EBK7</accession>
<comment type="caution">
    <text evidence="3">The sequence shown here is derived from an EMBL/GenBank/DDBJ whole genome shotgun (WGS) entry which is preliminary data.</text>
</comment>
<keyword evidence="1" id="KW-1188">Viral release from host cell</keyword>
<dbReference type="EMBL" id="ACEC01000043">
    <property type="protein sequence ID" value="EEG31125.1"/>
    <property type="molecule type" value="Genomic_DNA"/>
</dbReference>